<evidence type="ECO:0008006" key="4">
    <source>
        <dbReference type="Google" id="ProtNLM"/>
    </source>
</evidence>
<gene>
    <name evidence="2" type="ORF">OSO01_22330</name>
</gene>
<feature type="transmembrane region" description="Helical" evidence="1">
    <location>
        <begin position="20"/>
        <end position="38"/>
    </location>
</feature>
<feature type="transmembrane region" description="Helical" evidence="1">
    <location>
        <begin position="163"/>
        <end position="181"/>
    </location>
</feature>
<feature type="transmembrane region" description="Helical" evidence="1">
    <location>
        <begin position="201"/>
        <end position="224"/>
    </location>
</feature>
<keyword evidence="1" id="KW-0812">Transmembrane</keyword>
<keyword evidence="1" id="KW-0472">Membrane</keyword>
<organism evidence="2 3">
    <name type="scientific">Oceanobacillus sojae</name>
    <dbReference type="NCBI Taxonomy" id="582851"/>
    <lineage>
        <taxon>Bacteria</taxon>
        <taxon>Bacillati</taxon>
        <taxon>Bacillota</taxon>
        <taxon>Bacilli</taxon>
        <taxon>Bacillales</taxon>
        <taxon>Bacillaceae</taxon>
        <taxon>Oceanobacillus</taxon>
    </lineage>
</organism>
<proteinExistence type="predicted"/>
<dbReference type="Pfam" id="PF12730">
    <property type="entry name" value="ABC2_membrane_4"/>
    <property type="match status" value="1"/>
</dbReference>
<feature type="transmembrane region" description="Helical" evidence="1">
    <location>
        <begin position="97"/>
        <end position="119"/>
    </location>
</feature>
<feature type="transmembrane region" description="Helical" evidence="1">
    <location>
        <begin position="58"/>
        <end position="76"/>
    </location>
</feature>
<dbReference type="RefSeq" id="WP_147210461.1">
    <property type="nucleotide sequence ID" value="NZ_BJYM01000008.1"/>
</dbReference>
<dbReference type="AlphaFoldDB" id="A0A511ZJ70"/>
<comment type="caution">
    <text evidence="2">The sequence shown here is derived from an EMBL/GenBank/DDBJ whole genome shotgun (WGS) entry which is preliminary data.</text>
</comment>
<sequence>MIQQLKHDIFYLFYNRKYRLLILLTILLTAGLSLYTAVNANAGEDILIQVFGSFRQMYWIICAYLIADLLSTDYHSQTIKNIIPKLSNRNHYYLSKIIVATLLGIVILLIHVVTSWLTIGSLAAGIELNYFNISYFLCGAILSLLFYSSMLAFVIAISRKETVTIGVALGLILLQALMEGLDPVVSAHFPTMYVSTLHDLVSANLLTGIISISCYLIFTFLLFIGTIKIFSKQDLFT</sequence>
<protein>
    <recommendedName>
        <fullName evidence="4">ABC transporter permease</fullName>
    </recommendedName>
</protein>
<feature type="transmembrane region" description="Helical" evidence="1">
    <location>
        <begin position="131"/>
        <end position="156"/>
    </location>
</feature>
<keyword evidence="1" id="KW-1133">Transmembrane helix</keyword>
<accession>A0A511ZJ70</accession>
<name>A0A511ZJ70_9BACI</name>
<evidence type="ECO:0000256" key="1">
    <source>
        <dbReference type="SAM" id="Phobius"/>
    </source>
</evidence>
<evidence type="ECO:0000313" key="3">
    <source>
        <dbReference type="Proteomes" id="UP000321558"/>
    </source>
</evidence>
<dbReference type="Proteomes" id="UP000321558">
    <property type="component" value="Unassembled WGS sequence"/>
</dbReference>
<dbReference type="OrthoDB" id="2719216at2"/>
<keyword evidence="3" id="KW-1185">Reference proteome</keyword>
<evidence type="ECO:0000313" key="2">
    <source>
        <dbReference type="EMBL" id="GEN87494.1"/>
    </source>
</evidence>
<dbReference type="EMBL" id="BJYM01000008">
    <property type="protein sequence ID" value="GEN87494.1"/>
    <property type="molecule type" value="Genomic_DNA"/>
</dbReference>
<reference evidence="2 3" key="1">
    <citation type="submission" date="2019-07" db="EMBL/GenBank/DDBJ databases">
        <title>Whole genome shotgun sequence of Oceanobacillus sojae NBRC 105379.</title>
        <authorList>
            <person name="Hosoyama A."/>
            <person name="Uohara A."/>
            <person name="Ohji S."/>
            <person name="Ichikawa N."/>
        </authorList>
    </citation>
    <scope>NUCLEOTIDE SEQUENCE [LARGE SCALE GENOMIC DNA]</scope>
    <source>
        <strain evidence="2 3">NBRC 105379</strain>
    </source>
</reference>